<protein>
    <submittedName>
        <fullName evidence="1">Glycine dehydrogenase [decarboxylating] (Glycine cleavage system P2 protein)</fullName>
        <ecNumber evidence="1">1.4.4.2</ecNumber>
    </submittedName>
</protein>
<accession>A0A3B0XFM5</accession>
<organism evidence="1">
    <name type="scientific">hydrothermal vent metagenome</name>
    <dbReference type="NCBI Taxonomy" id="652676"/>
    <lineage>
        <taxon>unclassified sequences</taxon>
        <taxon>metagenomes</taxon>
        <taxon>ecological metagenomes</taxon>
    </lineage>
</organism>
<dbReference type="AlphaFoldDB" id="A0A3B0XFM5"/>
<dbReference type="InterPro" id="IPR020581">
    <property type="entry name" value="GDC_P"/>
</dbReference>
<dbReference type="EMBL" id="UOFJ01000100">
    <property type="protein sequence ID" value="VAW63410.1"/>
    <property type="molecule type" value="Genomic_DNA"/>
</dbReference>
<name>A0A3B0XFM5_9ZZZZ</name>
<dbReference type="GO" id="GO:0030170">
    <property type="term" value="F:pyridoxal phosphate binding"/>
    <property type="evidence" value="ECO:0007669"/>
    <property type="project" value="TreeGrafter"/>
</dbReference>
<dbReference type="PANTHER" id="PTHR11773:SF1">
    <property type="entry name" value="GLYCINE DEHYDROGENASE (DECARBOXYLATING), MITOCHONDRIAL"/>
    <property type="match status" value="1"/>
</dbReference>
<dbReference type="InterPro" id="IPR015424">
    <property type="entry name" value="PyrdxlP-dep_Trfase"/>
</dbReference>
<dbReference type="GO" id="GO:0004375">
    <property type="term" value="F:glycine dehydrogenase (decarboxylating) activity"/>
    <property type="evidence" value="ECO:0007669"/>
    <property type="project" value="UniProtKB-EC"/>
</dbReference>
<dbReference type="Gene3D" id="3.40.640.10">
    <property type="entry name" value="Type I PLP-dependent aspartate aminotransferase-like (Major domain)"/>
    <property type="match status" value="1"/>
</dbReference>
<evidence type="ECO:0000313" key="1">
    <source>
        <dbReference type="EMBL" id="VAW63410.1"/>
    </source>
</evidence>
<reference evidence="1" key="1">
    <citation type="submission" date="2018-06" db="EMBL/GenBank/DDBJ databases">
        <authorList>
            <person name="Zhirakovskaya E."/>
        </authorList>
    </citation>
    <scope>NUCLEOTIDE SEQUENCE</scope>
</reference>
<dbReference type="GO" id="GO:0019464">
    <property type="term" value="P:glycine decarboxylation via glycine cleavage system"/>
    <property type="evidence" value="ECO:0007669"/>
    <property type="project" value="TreeGrafter"/>
</dbReference>
<dbReference type="PANTHER" id="PTHR11773">
    <property type="entry name" value="GLYCINE DEHYDROGENASE, DECARBOXYLATING"/>
    <property type="match status" value="1"/>
</dbReference>
<keyword evidence="1" id="KW-0560">Oxidoreductase</keyword>
<dbReference type="GO" id="GO:0005829">
    <property type="term" value="C:cytosol"/>
    <property type="evidence" value="ECO:0007669"/>
    <property type="project" value="TreeGrafter"/>
</dbReference>
<sequence>MLIFEHSAKGRKTKIQSASGNALPSDIPASFLRERAPGLPEVSEMQAVRHYTSLSQKNFSIDTHFYPLGSCTMKHNPRVCNSLAMLPGFLSRHPLAPDNKSQGFMACMYELQEMLCDVTGMAGFSLTPMAGAQGEFAGVAMIRAYHDAQGDTERKEILVPDAAHGTNPATATMCGFSVKEIPTLASGDVDVDALKAAVGPQTAGLMLTNPSTLGVFERNIEEIA</sequence>
<proteinExistence type="predicted"/>
<dbReference type="GO" id="GO:0016594">
    <property type="term" value="F:glycine binding"/>
    <property type="evidence" value="ECO:0007669"/>
    <property type="project" value="TreeGrafter"/>
</dbReference>
<dbReference type="EC" id="1.4.4.2" evidence="1"/>
<feature type="non-terminal residue" evidence="1">
    <location>
        <position position="224"/>
    </location>
</feature>
<dbReference type="InterPro" id="IPR015421">
    <property type="entry name" value="PyrdxlP-dep_Trfase_major"/>
</dbReference>
<dbReference type="SUPFAM" id="SSF53383">
    <property type="entry name" value="PLP-dependent transferases"/>
    <property type="match status" value="1"/>
</dbReference>
<dbReference type="GO" id="GO:0005960">
    <property type="term" value="C:glycine cleavage complex"/>
    <property type="evidence" value="ECO:0007669"/>
    <property type="project" value="TreeGrafter"/>
</dbReference>
<dbReference type="Gene3D" id="6.20.440.10">
    <property type="match status" value="1"/>
</dbReference>
<gene>
    <name evidence="1" type="ORF">MNBD_GAMMA10-1697</name>
</gene>